<sequence>MDKRWMLRRCKVNTKELSRRTGISELLLSILSNRGITAEKEINDFMNPNLNKLHDPILMKDMDVGTDIIYRAIKKNDRIVIYGDYDADGITSTFILYSALSRCGADVKYHIPDRVKEGYGININSIEKLNSEGYNTIVTCDNGISAVDEIKRVKELGMTVVVTDHHDIPFLSKDENDRTFILPSADAIINPKQKECKYPFKMLCGAGVAFKFAQVLYRKMGIDETEAYKFIEYAAIGTICDIVDLVGENRIITKIGIELLNKSKNPGIRALIEENSLKMGNITAYHIGFVIGPCINAAGRLESAVLALKLFMAQDAETAAALAKKLRNLNIERQDMTSQSLEKIIDKIEKSQLKKDKVLVVYEEDVHESIAGIVAGRLKERYNLPSIVLTGGETMAKGSGRSIEEYNMYEELTKCGSLMENFGGHKMAAGMSIREENIEKLRKQLNTNCNLSENDLIPKIRIDRRLPLESINFKIINDIKSLEPFGKGNSTPIFAEKNIEVFRIYFMGKDKNILKLFCRLRGSMEKMDAISFDGGEKFKQIINKNYGSNELNKILTNNFRHIFMDFIFSPSINNYNGNTSIQLIIKDFRLSK</sequence>
<dbReference type="Pfam" id="PF02272">
    <property type="entry name" value="DHHA1"/>
    <property type="match status" value="1"/>
</dbReference>
<evidence type="ECO:0000313" key="9">
    <source>
        <dbReference type="EMBL" id="MBP2033238.1"/>
    </source>
</evidence>
<comment type="similarity">
    <text evidence="1">Belongs to the RecJ family.</text>
</comment>
<dbReference type="EMBL" id="JAGGLM010000012">
    <property type="protein sequence ID" value="MBP2033238.1"/>
    <property type="molecule type" value="Genomic_DNA"/>
</dbReference>
<evidence type="ECO:0000259" key="7">
    <source>
        <dbReference type="Pfam" id="PF02272"/>
    </source>
</evidence>
<evidence type="ECO:0000313" key="10">
    <source>
        <dbReference type="Proteomes" id="UP001519307"/>
    </source>
</evidence>
<name>A0ABS4KT71_9CLOT</name>
<accession>A0ABS4KT71</accession>
<dbReference type="SUPFAM" id="SSF64182">
    <property type="entry name" value="DHH phosphoesterases"/>
    <property type="match status" value="1"/>
</dbReference>
<keyword evidence="3" id="KW-0540">Nuclease</keyword>
<dbReference type="GO" id="GO:0004527">
    <property type="term" value="F:exonuclease activity"/>
    <property type="evidence" value="ECO:0007669"/>
    <property type="project" value="UniProtKB-KW"/>
</dbReference>
<dbReference type="InterPro" id="IPR004610">
    <property type="entry name" value="RecJ"/>
</dbReference>
<evidence type="ECO:0000259" key="6">
    <source>
        <dbReference type="Pfam" id="PF01368"/>
    </source>
</evidence>
<dbReference type="Gene3D" id="3.10.310.30">
    <property type="match status" value="1"/>
</dbReference>
<dbReference type="NCBIfam" id="TIGR00644">
    <property type="entry name" value="recJ"/>
    <property type="match status" value="1"/>
</dbReference>
<evidence type="ECO:0000259" key="8">
    <source>
        <dbReference type="Pfam" id="PF17768"/>
    </source>
</evidence>
<organism evidence="9 10">
    <name type="scientific">Clostridium algifaecis</name>
    <dbReference type="NCBI Taxonomy" id="1472040"/>
    <lineage>
        <taxon>Bacteria</taxon>
        <taxon>Bacillati</taxon>
        <taxon>Bacillota</taxon>
        <taxon>Clostridia</taxon>
        <taxon>Eubacteriales</taxon>
        <taxon>Clostridiaceae</taxon>
        <taxon>Clostridium</taxon>
    </lineage>
</organism>
<keyword evidence="4 9" id="KW-0378">Hydrolase</keyword>
<protein>
    <recommendedName>
        <fullName evidence="2">Single-stranded-DNA-specific exonuclease RecJ</fullName>
    </recommendedName>
</protein>
<reference evidence="9 10" key="1">
    <citation type="submission" date="2021-03" db="EMBL/GenBank/DDBJ databases">
        <title>Genomic Encyclopedia of Type Strains, Phase IV (KMG-IV): sequencing the most valuable type-strain genomes for metagenomic binning, comparative biology and taxonomic classification.</title>
        <authorList>
            <person name="Goeker M."/>
        </authorList>
    </citation>
    <scope>NUCLEOTIDE SEQUENCE [LARGE SCALE GENOMIC DNA]</scope>
    <source>
        <strain evidence="9 10">DSM 28783</strain>
    </source>
</reference>
<feature type="domain" description="DHHA1" evidence="7">
    <location>
        <begin position="356"/>
        <end position="447"/>
    </location>
</feature>
<dbReference type="InterPro" id="IPR038763">
    <property type="entry name" value="DHH_sf"/>
</dbReference>
<dbReference type="InterPro" id="IPR041122">
    <property type="entry name" value="RecJ_OB"/>
</dbReference>
<proteinExistence type="inferred from homology"/>
<comment type="caution">
    <text evidence="9">The sequence shown here is derived from an EMBL/GenBank/DDBJ whole genome shotgun (WGS) entry which is preliminary data.</text>
</comment>
<evidence type="ECO:0000256" key="1">
    <source>
        <dbReference type="ARBA" id="ARBA00005915"/>
    </source>
</evidence>
<keyword evidence="10" id="KW-1185">Reference proteome</keyword>
<evidence type="ECO:0000256" key="2">
    <source>
        <dbReference type="ARBA" id="ARBA00019841"/>
    </source>
</evidence>
<dbReference type="InterPro" id="IPR003156">
    <property type="entry name" value="DHHA1_dom"/>
</dbReference>
<dbReference type="Pfam" id="PF17768">
    <property type="entry name" value="RecJ_OB"/>
    <property type="match status" value="1"/>
</dbReference>
<feature type="domain" description="DDH" evidence="6">
    <location>
        <begin position="78"/>
        <end position="237"/>
    </location>
</feature>
<dbReference type="PANTHER" id="PTHR30255">
    <property type="entry name" value="SINGLE-STRANDED-DNA-SPECIFIC EXONUCLEASE RECJ"/>
    <property type="match status" value="1"/>
</dbReference>
<gene>
    <name evidence="9" type="ORF">J2Z42_001941</name>
</gene>
<dbReference type="Pfam" id="PF01368">
    <property type="entry name" value="DHH"/>
    <property type="match status" value="1"/>
</dbReference>
<evidence type="ECO:0000256" key="4">
    <source>
        <dbReference type="ARBA" id="ARBA00022801"/>
    </source>
</evidence>
<keyword evidence="5 9" id="KW-0269">Exonuclease</keyword>
<evidence type="ECO:0000256" key="3">
    <source>
        <dbReference type="ARBA" id="ARBA00022722"/>
    </source>
</evidence>
<dbReference type="Proteomes" id="UP001519307">
    <property type="component" value="Unassembled WGS sequence"/>
</dbReference>
<dbReference type="InterPro" id="IPR051673">
    <property type="entry name" value="SSDNA_exonuclease_RecJ"/>
</dbReference>
<dbReference type="Gene3D" id="3.90.1640.30">
    <property type="match status" value="1"/>
</dbReference>
<feature type="domain" description="RecJ OB" evidence="8">
    <location>
        <begin position="462"/>
        <end position="587"/>
    </location>
</feature>
<dbReference type="PANTHER" id="PTHR30255:SF2">
    <property type="entry name" value="SINGLE-STRANDED-DNA-SPECIFIC EXONUCLEASE RECJ"/>
    <property type="match status" value="1"/>
</dbReference>
<dbReference type="InterPro" id="IPR001667">
    <property type="entry name" value="DDH_dom"/>
</dbReference>
<evidence type="ECO:0000256" key="5">
    <source>
        <dbReference type="ARBA" id="ARBA00022839"/>
    </source>
</evidence>
<dbReference type="RefSeq" id="WP_209702388.1">
    <property type="nucleotide sequence ID" value="NZ_JAGGLM010000012.1"/>
</dbReference>